<accession>A0A4C1Z7N7</accession>
<sequence length="108" mass="12484">MEARARAQISEQENHSEVCHSVGDYFLCRFTKRYLSSERYDPLFLNHSFRALEYTLNCPLRGQSMSENGRLGPAILPALIRRVERAKLIDLKRKRSEKAHFNSGVTVT</sequence>
<dbReference type="AlphaFoldDB" id="A0A4C1Z7N7"/>
<evidence type="ECO:0000313" key="2">
    <source>
        <dbReference type="Proteomes" id="UP000299102"/>
    </source>
</evidence>
<dbReference type="Proteomes" id="UP000299102">
    <property type="component" value="Unassembled WGS sequence"/>
</dbReference>
<reference evidence="1 2" key="1">
    <citation type="journal article" date="2019" name="Commun. Biol.">
        <title>The bagworm genome reveals a unique fibroin gene that provides high tensile strength.</title>
        <authorList>
            <person name="Kono N."/>
            <person name="Nakamura H."/>
            <person name="Ohtoshi R."/>
            <person name="Tomita M."/>
            <person name="Numata K."/>
            <person name="Arakawa K."/>
        </authorList>
    </citation>
    <scope>NUCLEOTIDE SEQUENCE [LARGE SCALE GENOMIC DNA]</scope>
</reference>
<gene>
    <name evidence="1" type="ORF">EVAR_100610_1</name>
</gene>
<dbReference type="EMBL" id="BGZK01001702">
    <property type="protein sequence ID" value="GBP84851.1"/>
    <property type="molecule type" value="Genomic_DNA"/>
</dbReference>
<organism evidence="1 2">
    <name type="scientific">Eumeta variegata</name>
    <name type="common">Bagworm moth</name>
    <name type="synonym">Eumeta japonica</name>
    <dbReference type="NCBI Taxonomy" id="151549"/>
    <lineage>
        <taxon>Eukaryota</taxon>
        <taxon>Metazoa</taxon>
        <taxon>Ecdysozoa</taxon>
        <taxon>Arthropoda</taxon>
        <taxon>Hexapoda</taxon>
        <taxon>Insecta</taxon>
        <taxon>Pterygota</taxon>
        <taxon>Neoptera</taxon>
        <taxon>Endopterygota</taxon>
        <taxon>Lepidoptera</taxon>
        <taxon>Glossata</taxon>
        <taxon>Ditrysia</taxon>
        <taxon>Tineoidea</taxon>
        <taxon>Psychidae</taxon>
        <taxon>Oiketicinae</taxon>
        <taxon>Eumeta</taxon>
    </lineage>
</organism>
<proteinExistence type="predicted"/>
<keyword evidence="2" id="KW-1185">Reference proteome</keyword>
<comment type="caution">
    <text evidence="1">The sequence shown here is derived from an EMBL/GenBank/DDBJ whole genome shotgun (WGS) entry which is preliminary data.</text>
</comment>
<name>A0A4C1Z7N7_EUMVA</name>
<evidence type="ECO:0000313" key="1">
    <source>
        <dbReference type="EMBL" id="GBP84851.1"/>
    </source>
</evidence>
<protein>
    <submittedName>
        <fullName evidence="1">Uncharacterized protein</fullName>
    </submittedName>
</protein>